<feature type="transmembrane region" description="Helical" evidence="6">
    <location>
        <begin position="195"/>
        <end position="214"/>
    </location>
</feature>
<evidence type="ECO:0000256" key="1">
    <source>
        <dbReference type="ARBA" id="ARBA00004141"/>
    </source>
</evidence>
<organism evidence="7">
    <name type="scientific">hydrothermal vent metagenome</name>
    <dbReference type="NCBI Taxonomy" id="652676"/>
    <lineage>
        <taxon>unclassified sequences</taxon>
        <taxon>metagenomes</taxon>
        <taxon>ecological metagenomes</taxon>
    </lineage>
</organism>
<keyword evidence="5 6" id="KW-0472">Membrane</keyword>
<dbReference type="PANTHER" id="PTHR11654">
    <property type="entry name" value="OLIGOPEPTIDE TRANSPORTER-RELATED"/>
    <property type="match status" value="1"/>
</dbReference>
<feature type="transmembrane region" description="Helical" evidence="6">
    <location>
        <begin position="366"/>
        <end position="386"/>
    </location>
</feature>
<reference evidence="7" key="1">
    <citation type="submission" date="2018-06" db="EMBL/GenBank/DDBJ databases">
        <authorList>
            <person name="Zhirakovskaya E."/>
        </authorList>
    </citation>
    <scope>NUCLEOTIDE SEQUENCE</scope>
</reference>
<dbReference type="AlphaFoldDB" id="A0A3B0W5U0"/>
<dbReference type="PROSITE" id="PS01022">
    <property type="entry name" value="PTR2_1"/>
    <property type="match status" value="1"/>
</dbReference>
<keyword evidence="4 6" id="KW-1133">Transmembrane helix</keyword>
<dbReference type="InterPro" id="IPR000109">
    <property type="entry name" value="POT_fam"/>
</dbReference>
<gene>
    <name evidence="7" type="ORF">MNBD_GAMMA02-957</name>
</gene>
<dbReference type="InterPro" id="IPR036259">
    <property type="entry name" value="MFS_trans_sf"/>
</dbReference>
<name>A0A3B0W5U0_9ZZZZ</name>
<dbReference type="Pfam" id="PF00854">
    <property type="entry name" value="PTR2"/>
    <property type="match status" value="1"/>
</dbReference>
<feature type="transmembrane region" description="Helical" evidence="6">
    <location>
        <begin position="128"/>
        <end position="148"/>
    </location>
</feature>
<feature type="non-terminal residue" evidence="7">
    <location>
        <position position="575"/>
    </location>
</feature>
<dbReference type="SUPFAM" id="SSF103473">
    <property type="entry name" value="MFS general substrate transporter"/>
    <property type="match status" value="1"/>
</dbReference>
<dbReference type="GO" id="GO:1904680">
    <property type="term" value="F:peptide transmembrane transporter activity"/>
    <property type="evidence" value="ECO:0007669"/>
    <property type="project" value="InterPro"/>
</dbReference>
<comment type="similarity">
    <text evidence="2">Belongs to the major facilitator superfamily. Proton-dependent oligopeptide transporter (POT/PTR) (TC 2.A.17) family.</text>
</comment>
<evidence type="ECO:0000256" key="6">
    <source>
        <dbReference type="SAM" id="Phobius"/>
    </source>
</evidence>
<feature type="transmembrane region" description="Helical" evidence="6">
    <location>
        <begin position="449"/>
        <end position="471"/>
    </location>
</feature>
<feature type="transmembrane region" description="Helical" evidence="6">
    <location>
        <begin position="300"/>
        <end position="318"/>
    </location>
</feature>
<proteinExistence type="inferred from homology"/>
<evidence type="ECO:0000256" key="3">
    <source>
        <dbReference type="ARBA" id="ARBA00022692"/>
    </source>
</evidence>
<protein>
    <submittedName>
        <fullName evidence="7">Di-tripeptide/cation symporter</fullName>
    </submittedName>
</protein>
<evidence type="ECO:0000256" key="5">
    <source>
        <dbReference type="ARBA" id="ARBA00023136"/>
    </source>
</evidence>
<dbReference type="Gene3D" id="1.20.1250.20">
    <property type="entry name" value="MFS general substrate transporter like domains"/>
    <property type="match status" value="2"/>
</dbReference>
<evidence type="ECO:0000256" key="4">
    <source>
        <dbReference type="ARBA" id="ARBA00022989"/>
    </source>
</evidence>
<dbReference type="EMBL" id="UOFA01000293">
    <property type="protein sequence ID" value="VAW46582.1"/>
    <property type="molecule type" value="Genomic_DNA"/>
</dbReference>
<feature type="transmembrane region" description="Helical" evidence="6">
    <location>
        <begin position="338"/>
        <end position="359"/>
    </location>
</feature>
<dbReference type="InterPro" id="IPR018456">
    <property type="entry name" value="PTR2_symporter_CS"/>
</dbReference>
<feature type="transmembrane region" description="Helical" evidence="6">
    <location>
        <begin position="169"/>
        <end position="189"/>
    </location>
</feature>
<feature type="transmembrane region" description="Helical" evidence="6">
    <location>
        <begin position="61"/>
        <end position="82"/>
    </location>
</feature>
<feature type="transmembrane region" description="Helical" evidence="6">
    <location>
        <begin position="418"/>
        <end position="437"/>
    </location>
</feature>
<evidence type="ECO:0000256" key="2">
    <source>
        <dbReference type="ARBA" id="ARBA00005982"/>
    </source>
</evidence>
<dbReference type="GO" id="GO:0016020">
    <property type="term" value="C:membrane"/>
    <property type="evidence" value="ECO:0007669"/>
    <property type="project" value="UniProtKB-SubCell"/>
</dbReference>
<sequence>MSNATRQANAFDQGDLLWGHPKGLYVCFTTELWERFSFYGMKFLLLLYLTKYHLFSDVGGLNVVGSYAGLVYALPLIGGLLADRYLGMRKAVIFGGILLVLGHLLMAVEGVQATMVAGEVVRDTQAINVFYMALALIVVGVGFLKPNISTIVGKLYPDNDPRRDSGFTIFYQGINIGSFVATIICAWLGETYGWSYGFGAAGLGMLIGLVTFIWGQKYLYGHAEAKDPELLKQSFIGPINKEWGIYLMSMLSLAVVWLLVQKIAVVFFTQNIFLVASFVGLIFYSMFYKNENHDKTLAKIFATILGILGLITIISVTTDHFPDSVFGTVGVFNSVAEYMVPLAWILLGSVAGFIIYGFMTTKHEEYSRMIVLIILITSTIVFWALFEQSAGSMTLFADRVVDRKIINSSLGSADMWRFYLIGGVSILLSLWCALSANKHRKLHNSNIKTTLLPAAIVIGLIAVLALGVQAYNGGMHWISNLSYLGIFILLLVSVMIAISLAFTLIGFFFEKDKSNVVSATDSTATAASLNILAITLVMVGVYVIYYGISQFGSLDEGVMKALVYEPTAGQFGSLN</sequence>
<dbReference type="GO" id="GO:0006857">
    <property type="term" value="P:oligopeptide transport"/>
    <property type="evidence" value="ECO:0007669"/>
    <property type="project" value="InterPro"/>
</dbReference>
<evidence type="ECO:0000313" key="7">
    <source>
        <dbReference type="EMBL" id="VAW46582.1"/>
    </source>
</evidence>
<feature type="transmembrane region" description="Helical" evidence="6">
    <location>
        <begin position="483"/>
        <end position="509"/>
    </location>
</feature>
<accession>A0A3B0W5U0</accession>
<feature type="transmembrane region" description="Helical" evidence="6">
    <location>
        <begin position="266"/>
        <end position="288"/>
    </location>
</feature>
<feature type="transmembrane region" description="Helical" evidence="6">
    <location>
        <begin position="91"/>
        <end position="108"/>
    </location>
</feature>
<feature type="transmembrane region" description="Helical" evidence="6">
    <location>
        <begin position="529"/>
        <end position="548"/>
    </location>
</feature>
<dbReference type="InterPro" id="IPR005279">
    <property type="entry name" value="Dipep/tripep_permease"/>
</dbReference>
<keyword evidence="3 6" id="KW-0812">Transmembrane</keyword>
<dbReference type="NCBIfam" id="TIGR00924">
    <property type="entry name" value="yjdL_sub1_fam"/>
    <property type="match status" value="1"/>
</dbReference>
<comment type="subcellular location">
    <subcellularLocation>
        <location evidence="1">Membrane</location>
        <topology evidence="1">Multi-pass membrane protein</topology>
    </subcellularLocation>
</comment>